<reference evidence="2" key="1">
    <citation type="submission" date="2021-03" db="EMBL/GenBank/DDBJ databases">
        <title>Whole genome sequence of Streptomyces bomunensis MMS17-BM035.</title>
        <authorList>
            <person name="Lee J.H."/>
        </authorList>
    </citation>
    <scope>NUCLEOTIDE SEQUENCE</scope>
    <source>
        <strain evidence="2">MMS17-BM035</strain>
    </source>
</reference>
<proteinExistence type="predicted"/>
<dbReference type="GO" id="GO:0008168">
    <property type="term" value="F:methyltransferase activity"/>
    <property type="evidence" value="ECO:0007669"/>
    <property type="project" value="UniProtKB-KW"/>
</dbReference>
<dbReference type="EMBL" id="JAGIQL010000004">
    <property type="protein sequence ID" value="MBP0456331.1"/>
    <property type="molecule type" value="Genomic_DNA"/>
</dbReference>
<dbReference type="PIRSF" id="PIRSF017393">
    <property type="entry name" value="MTase_SAV2177"/>
    <property type="match status" value="1"/>
</dbReference>
<dbReference type="Gene3D" id="3.40.50.150">
    <property type="entry name" value="Vaccinia Virus protein VP39"/>
    <property type="match status" value="1"/>
</dbReference>
<protein>
    <submittedName>
        <fullName evidence="2">SAM-dependent methyltransferase</fullName>
        <ecNumber evidence="2">2.1.1.-</ecNumber>
    </submittedName>
</protein>
<dbReference type="AlphaFoldDB" id="A0A940MC70"/>
<evidence type="ECO:0000256" key="1">
    <source>
        <dbReference type="SAM" id="MobiDB-lite"/>
    </source>
</evidence>
<feature type="compositionally biased region" description="Polar residues" evidence="1">
    <location>
        <begin position="1"/>
        <end position="11"/>
    </location>
</feature>
<dbReference type="Proteomes" id="UP000670475">
    <property type="component" value="Unassembled WGS sequence"/>
</dbReference>
<dbReference type="Pfam" id="PF04672">
    <property type="entry name" value="Methyltransf_19"/>
    <property type="match status" value="1"/>
</dbReference>
<accession>A0A940MC70</accession>
<dbReference type="SUPFAM" id="SSF53335">
    <property type="entry name" value="S-adenosyl-L-methionine-dependent methyltransferases"/>
    <property type="match status" value="1"/>
</dbReference>
<dbReference type="RefSeq" id="WP_209338119.1">
    <property type="nucleotide sequence ID" value="NZ_JAGIQL010000004.1"/>
</dbReference>
<organism evidence="2 3">
    <name type="scientific">Streptomyces montanisoli</name>
    <dbReference type="NCBI Taxonomy" id="2798581"/>
    <lineage>
        <taxon>Bacteria</taxon>
        <taxon>Bacillati</taxon>
        <taxon>Actinomycetota</taxon>
        <taxon>Actinomycetes</taxon>
        <taxon>Kitasatosporales</taxon>
        <taxon>Streptomycetaceae</taxon>
        <taxon>Streptomyces</taxon>
    </lineage>
</organism>
<keyword evidence="3" id="KW-1185">Reference proteome</keyword>
<keyword evidence="2" id="KW-0489">Methyltransferase</keyword>
<evidence type="ECO:0000313" key="3">
    <source>
        <dbReference type="Proteomes" id="UP000670475"/>
    </source>
</evidence>
<evidence type="ECO:0000313" key="2">
    <source>
        <dbReference type="EMBL" id="MBP0456331.1"/>
    </source>
</evidence>
<feature type="region of interest" description="Disordered" evidence="1">
    <location>
        <begin position="1"/>
        <end position="20"/>
    </location>
</feature>
<dbReference type="EC" id="2.1.1.-" evidence="2"/>
<dbReference type="InterPro" id="IPR006764">
    <property type="entry name" value="SAM_dep_MeTrfase_SAV2177_type"/>
</dbReference>
<dbReference type="InterPro" id="IPR029063">
    <property type="entry name" value="SAM-dependent_MTases_sf"/>
</dbReference>
<sequence>MSTRDTNSRTGQGYGPIDLKTDRPHAARVYDVLLGGKTNYPADRKQAEKIIANVPTARPIALANRIFMHRATRYLAAEAGVRQFLDIGTGIPTSPNLHEVAQGVAPESRVVYVDNDPIVLAHSRALHTSDPAGATAYIDADVTDPDTVLASPLLRETIDLDRPVGLSMCALLHWLPGDPYTVVKHLVDALAPGSHVVLTHMAPLDDVSEGFRGTGSEVHGRTREEFAEFFAGLDLLEPGIVVPQRWRPALVEVGREDDTLDEALTPFWAGVGVKRAAAEG</sequence>
<gene>
    <name evidence="2" type="ORF">JFN87_02285</name>
</gene>
<dbReference type="GO" id="GO:0032259">
    <property type="term" value="P:methylation"/>
    <property type="evidence" value="ECO:0007669"/>
    <property type="project" value="UniProtKB-KW"/>
</dbReference>
<comment type="caution">
    <text evidence="2">The sequence shown here is derived from an EMBL/GenBank/DDBJ whole genome shotgun (WGS) entry which is preliminary data.</text>
</comment>
<name>A0A940MC70_9ACTN</name>
<keyword evidence="2" id="KW-0808">Transferase</keyword>